<evidence type="ECO:0000313" key="2">
    <source>
        <dbReference type="EMBL" id="KAI8575608.1"/>
    </source>
</evidence>
<proteinExistence type="predicted"/>
<evidence type="ECO:0000259" key="1">
    <source>
        <dbReference type="Pfam" id="PF13966"/>
    </source>
</evidence>
<feature type="domain" description="Reverse transcriptase zinc-binding" evidence="1">
    <location>
        <begin position="49"/>
        <end position="112"/>
    </location>
</feature>
<dbReference type="AlphaFoldDB" id="A0AAD5E0M5"/>
<reference evidence="2" key="1">
    <citation type="submission" date="2021-06" db="EMBL/GenBank/DDBJ databases">
        <authorList>
            <consortium name="DOE Joint Genome Institute"/>
            <person name="Mondo S.J."/>
            <person name="Amses K.R."/>
            <person name="Simmons D.R."/>
            <person name="Longcore J.E."/>
            <person name="Seto K."/>
            <person name="Alves G.H."/>
            <person name="Bonds A.E."/>
            <person name="Quandt C.A."/>
            <person name="Davis W.J."/>
            <person name="Chang Y."/>
            <person name="Letcher P.M."/>
            <person name="Powell M.J."/>
            <person name="Kuo A."/>
            <person name="Labutti K."/>
            <person name="Pangilinan J."/>
            <person name="Andreopoulos W."/>
            <person name="Tritt A."/>
            <person name="Riley R."/>
            <person name="Hundley H."/>
            <person name="Johnson J."/>
            <person name="Lipzen A."/>
            <person name="Barry K."/>
            <person name="Berbee M.L."/>
            <person name="Buchler N.E."/>
            <person name="Grigoriev I.V."/>
            <person name="Spatafora J.W."/>
            <person name="Stajich J.E."/>
            <person name="James T.Y."/>
        </authorList>
    </citation>
    <scope>NUCLEOTIDE SEQUENCE</scope>
    <source>
        <strain evidence="2">AG</strain>
    </source>
</reference>
<dbReference type="Pfam" id="PF13966">
    <property type="entry name" value="zf-RVT"/>
    <property type="match status" value="1"/>
</dbReference>
<dbReference type="RefSeq" id="XP_051440612.1">
    <property type="nucleotide sequence ID" value="XM_051592225.1"/>
</dbReference>
<keyword evidence="3" id="KW-1185">Reference proteome</keyword>
<protein>
    <recommendedName>
        <fullName evidence="1">Reverse transcriptase zinc-binding domain-containing protein</fullName>
    </recommendedName>
</protein>
<dbReference type="InterPro" id="IPR026960">
    <property type="entry name" value="RVT-Znf"/>
</dbReference>
<reference evidence="2" key="2">
    <citation type="journal article" date="2022" name="Proc. Natl. Acad. Sci. U.S.A.">
        <title>Diploid-dominant life cycles characterize the early evolution of Fungi.</title>
        <authorList>
            <person name="Amses K.R."/>
            <person name="Simmons D.R."/>
            <person name="Longcore J.E."/>
            <person name="Mondo S.J."/>
            <person name="Seto K."/>
            <person name="Jeronimo G.H."/>
            <person name="Bonds A.E."/>
            <person name="Quandt C.A."/>
            <person name="Davis W.J."/>
            <person name="Chang Y."/>
            <person name="Federici B.A."/>
            <person name="Kuo A."/>
            <person name="LaButti K."/>
            <person name="Pangilinan J."/>
            <person name="Andreopoulos W."/>
            <person name="Tritt A."/>
            <person name="Riley R."/>
            <person name="Hundley H."/>
            <person name="Johnson J."/>
            <person name="Lipzen A."/>
            <person name="Barry K."/>
            <person name="Lang B.F."/>
            <person name="Cuomo C.A."/>
            <person name="Buchler N.E."/>
            <person name="Grigoriev I.V."/>
            <person name="Spatafora J.W."/>
            <person name="Stajich J.E."/>
            <person name="James T.Y."/>
        </authorList>
    </citation>
    <scope>NUCLEOTIDE SEQUENCE</scope>
    <source>
        <strain evidence="2">AG</strain>
    </source>
</reference>
<gene>
    <name evidence="2" type="ORF">K450DRAFT_260884</name>
</gene>
<accession>A0AAD5E0M5</accession>
<dbReference type="EMBL" id="MU620975">
    <property type="protein sequence ID" value="KAI8575608.1"/>
    <property type="molecule type" value="Genomic_DNA"/>
</dbReference>
<evidence type="ECO:0000313" key="3">
    <source>
        <dbReference type="Proteomes" id="UP001206595"/>
    </source>
</evidence>
<organism evidence="2 3">
    <name type="scientific">Umbelopsis ramanniana AG</name>
    <dbReference type="NCBI Taxonomy" id="1314678"/>
    <lineage>
        <taxon>Eukaryota</taxon>
        <taxon>Fungi</taxon>
        <taxon>Fungi incertae sedis</taxon>
        <taxon>Mucoromycota</taxon>
        <taxon>Mucoromycotina</taxon>
        <taxon>Umbelopsidomycetes</taxon>
        <taxon>Umbelopsidales</taxon>
        <taxon>Umbelopsidaceae</taxon>
        <taxon>Umbelopsis</taxon>
    </lineage>
</organism>
<dbReference type="GeneID" id="75917568"/>
<comment type="caution">
    <text evidence="2">The sequence shown here is derived from an EMBL/GenBank/DDBJ whole genome shotgun (WGS) entry which is preliminary data.</text>
</comment>
<dbReference type="Proteomes" id="UP001206595">
    <property type="component" value="Unassembled WGS sequence"/>
</dbReference>
<sequence>MGSCRGKEICILLKRFVYPGTGRTRNPKKKKDDIQLRINGLGSPAISGKAWKLFWSMDIPHAIRTPWWRTLQQKIPTKERLHNIFPGEHSTTCTICQKENESYKHFWVECEKKNGNSG</sequence>
<name>A0AAD5E0M5_UMBRA</name>